<comment type="caution">
    <text evidence="1">The sequence shown here is derived from an EMBL/GenBank/DDBJ whole genome shotgun (WGS) entry which is preliminary data.</text>
</comment>
<sequence>MLRNIIKIGNSQGIIIPGDILQGMGYPGTVEIIPTKDGIFIRPIGGKTIRRKPRNKDEIDGLYDLMRSKIERNISTGKTRWIGNREMERKL</sequence>
<name>A0A0P8ADY9_9EURY</name>
<evidence type="ECO:0008006" key="3">
    <source>
        <dbReference type="Google" id="ProtNLM"/>
    </source>
</evidence>
<dbReference type="EMBL" id="LKCM01000235">
    <property type="protein sequence ID" value="KPQ42421.1"/>
    <property type="molecule type" value="Genomic_DNA"/>
</dbReference>
<protein>
    <recommendedName>
        <fullName evidence="3">SpoVT-AbrB domain-containing protein</fullName>
    </recommendedName>
</protein>
<gene>
    <name evidence="1" type="ORF">MPEBLZ_03000</name>
</gene>
<organism evidence="1 2">
    <name type="scientific">Candidatus Methanoperedens nitratireducens</name>
    <dbReference type="NCBI Taxonomy" id="1392998"/>
    <lineage>
        <taxon>Archaea</taxon>
        <taxon>Methanobacteriati</taxon>
        <taxon>Methanobacteriota</taxon>
        <taxon>Stenosarchaea group</taxon>
        <taxon>Methanomicrobia</taxon>
        <taxon>Methanosarcinales</taxon>
        <taxon>ANME-2 cluster</taxon>
        <taxon>Candidatus Methanoperedentaceae</taxon>
        <taxon>Candidatus Methanoperedens</taxon>
    </lineage>
</organism>
<evidence type="ECO:0000313" key="1">
    <source>
        <dbReference type="EMBL" id="KPQ42421.1"/>
    </source>
</evidence>
<accession>A0A0P8ADY9</accession>
<dbReference type="Gene3D" id="2.10.260.10">
    <property type="match status" value="1"/>
</dbReference>
<dbReference type="InterPro" id="IPR037914">
    <property type="entry name" value="SpoVT-AbrB_sf"/>
</dbReference>
<proteinExistence type="predicted"/>
<evidence type="ECO:0000313" key="2">
    <source>
        <dbReference type="Proteomes" id="UP000050360"/>
    </source>
</evidence>
<dbReference type="Proteomes" id="UP000050360">
    <property type="component" value="Unassembled WGS sequence"/>
</dbReference>
<dbReference type="SUPFAM" id="SSF89447">
    <property type="entry name" value="AbrB/MazE/MraZ-like"/>
    <property type="match status" value="1"/>
</dbReference>
<reference evidence="1 2" key="1">
    <citation type="submission" date="2015-09" db="EMBL/GenBank/DDBJ databases">
        <title>A metagenomics-based metabolic model of nitrate-dependent anaerobic oxidation of methane by Methanoperedens-like archaea.</title>
        <authorList>
            <person name="Arshad A."/>
            <person name="Speth D.R."/>
            <person name="De Graaf R.M."/>
            <person name="Op Den Camp H.J."/>
            <person name="Jetten M.S."/>
            <person name="Welte C.U."/>
        </authorList>
    </citation>
    <scope>NUCLEOTIDE SEQUENCE [LARGE SCALE GENOMIC DNA]</scope>
</reference>
<dbReference type="AlphaFoldDB" id="A0A0P8ADY9"/>